<protein>
    <recommendedName>
        <fullName evidence="1">UspA domain-containing protein</fullName>
    </recommendedName>
</protein>
<proteinExistence type="predicted"/>
<accession>A0AAD2E5Z1</accession>
<reference evidence="2" key="1">
    <citation type="submission" date="2023-05" db="EMBL/GenBank/DDBJ databases">
        <authorList>
            <person name="Huff M."/>
        </authorList>
    </citation>
    <scope>NUCLEOTIDE SEQUENCE</scope>
</reference>
<name>A0AAD2E5Z1_9LAMI</name>
<sequence length="147" mass="15784">MEGRDAPARKVMVVVDPTRESAAALQYTLSHALIEKDTLILFHVENSNAWKNPFGSFFRKSSVQSAGSASTVASSSSTEASGGVMDFLEAMKHACEIAHPKLKILVEQADMVDGKDKASIILAQTIAQKIDLLVIGQRRSLSNAILG</sequence>
<dbReference type="InterPro" id="IPR014729">
    <property type="entry name" value="Rossmann-like_a/b/a_fold"/>
</dbReference>
<dbReference type="PANTHER" id="PTHR47867">
    <property type="entry name" value="ADENINE NUCLEOTIDE ALPHA HYDROLASES-LIKE SUPERFAMILY PROTEIN"/>
    <property type="match status" value="1"/>
</dbReference>
<dbReference type="InterPro" id="IPR006016">
    <property type="entry name" value="UspA"/>
</dbReference>
<dbReference type="EMBL" id="OU503049">
    <property type="protein sequence ID" value="CAI9776050.1"/>
    <property type="molecule type" value="Genomic_DNA"/>
</dbReference>
<evidence type="ECO:0000259" key="1">
    <source>
        <dbReference type="Pfam" id="PF00582"/>
    </source>
</evidence>
<keyword evidence="3" id="KW-1185">Reference proteome</keyword>
<dbReference type="SUPFAM" id="SSF52402">
    <property type="entry name" value="Adenine nucleotide alpha hydrolases-like"/>
    <property type="match status" value="1"/>
</dbReference>
<dbReference type="Proteomes" id="UP000834106">
    <property type="component" value="Chromosome 14"/>
</dbReference>
<dbReference type="AlphaFoldDB" id="A0AAD2E5Z1"/>
<gene>
    <name evidence="2" type="ORF">FPE_LOCUS23480</name>
</gene>
<organism evidence="2 3">
    <name type="scientific">Fraxinus pennsylvanica</name>
    <dbReference type="NCBI Taxonomy" id="56036"/>
    <lineage>
        <taxon>Eukaryota</taxon>
        <taxon>Viridiplantae</taxon>
        <taxon>Streptophyta</taxon>
        <taxon>Embryophyta</taxon>
        <taxon>Tracheophyta</taxon>
        <taxon>Spermatophyta</taxon>
        <taxon>Magnoliopsida</taxon>
        <taxon>eudicotyledons</taxon>
        <taxon>Gunneridae</taxon>
        <taxon>Pentapetalae</taxon>
        <taxon>asterids</taxon>
        <taxon>lamiids</taxon>
        <taxon>Lamiales</taxon>
        <taxon>Oleaceae</taxon>
        <taxon>Oleeae</taxon>
        <taxon>Fraxinus</taxon>
    </lineage>
</organism>
<dbReference type="Gene3D" id="3.40.50.620">
    <property type="entry name" value="HUPs"/>
    <property type="match status" value="1"/>
</dbReference>
<evidence type="ECO:0000313" key="2">
    <source>
        <dbReference type="EMBL" id="CAI9776050.1"/>
    </source>
</evidence>
<dbReference type="PANTHER" id="PTHR47867:SF1">
    <property type="entry name" value="ADENINE NUCLEOTIDE ALPHA HYDROLASES-LIKE SUPERFAMILY PROTEIN"/>
    <property type="match status" value="1"/>
</dbReference>
<evidence type="ECO:0000313" key="3">
    <source>
        <dbReference type="Proteomes" id="UP000834106"/>
    </source>
</evidence>
<feature type="domain" description="UspA" evidence="1">
    <location>
        <begin position="9"/>
        <end position="147"/>
    </location>
</feature>
<dbReference type="Pfam" id="PF00582">
    <property type="entry name" value="Usp"/>
    <property type="match status" value="1"/>
</dbReference>